<dbReference type="Gene3D" id="2.40.420.20">
    <property type="match status" value="1"/>
</dbReference>
<dbReference type="AlphaFoldDB" id="A0A7Z2ZT08"/>
<feature type="signal peptide" evidence="3">
    <location>
        <begin position="1"/>
        <end position="27"/>
    </location>
</feature>
<accession>A0A7Z2ZT08</accession>
<dbReference type="InterPro" id="IPR058637">
    <property type="entry name" value="YknX-like_C"/>
</dbReference>
<evidence type="ECO:0000259" key="6">
    <source>
        <dbReference type="Pfam" id="PF25989"/>
    </source>
</evidence>
<dbReference type="RefSeq" id="WP_170202776.1">
    <property type="nucleotide sequence ID" value="NZ_CP051685.1"/>
</dbReference>
<keyword evidence="2" id="KW-0175">Coiled coil</keyword>
<name>A0A7Z2ZT08_9BURK</name>
<keyword evidence="3" id="KW-0732">Signal</keyword>
<dbReference type="KEGG" id="mfy:HH212_12525"/>
<keyword evidence="8" id="KW-1185">Reference proteome</keyword>
<organism evidence="7 8">
    <name type="scientific">Massilia forsythiae</name>
    <dbReference type="NCBI Taxonomy" id="2728020"/>
    <lineage>
        <taxon>Bacteria</taxon>
        <taxon>Pseudomonadati</taxon>
        <taxon>Pseudomonadota</taxon>
        <taxon>Betaproteobacteria</taxon>
        <taxon>Burkholderiales</taxon>
        <taxon>Oxalobacteraceae</taxon>
        <taxon>Telluria group</taxon>
        <taxon>Massilia</taxon>
    </lineage>
</organism>
<dbReference type="Pfam" id="PF25954">
    <property type="entry name" value="Beta-barrel_RND_2"/>
    <property type="match status" value="1"/>
</dbReference>
<sequence>MISSLYCPVLRLALPLLLAACAGLAGAAEQKAGPARPALSVTTARPESARLPLRLAANGNVAAWQEAVIGSESNGLRLKYVLVNVGDIVKKGQLLAAFDAATVEADLAQAQAALQEAEANATAAAADAERARALQSSGALSQQQITQYMTAERTAQARVASARASVTQQRLRLKYTQVLAPDSGIVSARTATVGAVAGVGTELFRMIRQGRLEWRAEVTAAELARIKPKAKVAVKTAGGTIVEGKVRMVAPTVDQQSRVALVYVDLLPSLKADAPLKAGMFASGQFELGESAALTVPQQAVAVRDGFPYVFRLNRDSRVSQVKVTTGRRVGERVEVLGGLAPADLVVISGAGFLNDGDLVRNVAAAPAPAALAEAPAGRVR</sequence>
<dbReference type="GO" id="GO:0015562">
    <property type="term" value="F:efflux transmembrane transporter activity"/>
    <property type="evidence" value="ECO:0007669"/>
    <property type="project" value="TreeGrafter"/>
</dbReference>
<gene>
    <name evidence="7" type="ORF">HH212_12525</name>
</gene>
<protein>
    <submittedName>
        <fullName evidence="7">Efflux RND transporter periplasmic adaptor subunit</fullName>
    </submittedName>
</protein>
<dbReference type="InterPro" id="IPR006143">
    <property type="entry name" value="RND_pump_MFP"/>
</dbReference>
<dbReference type="PANTHER" id="PTHR30469">
    <property type="entry name" value="MULTIDRUG RESISTANCE PROTEIN MDTA"/>
    <property type="match status" value="1"/>
</dbReference>
<dbReference type="Gene3D" id="2.40.30.170">
    <property type="match status" value="1"/>
</dbReference>
<comment type="similarity">
    <text evidence="1">Belongs to the membrane fusion protein (MFP) (TC 8.A.1) family.</text>
</comment>
<evidence type="ECO:0000259" key="5">
    <source>
        <dbReference type="Pfam" id="PF25954"/>
    </source>
</evidence>
<dbReference type="NCBIfam" id="TIGR01730">
    <property type="entry name" value="RND_mfp"/>
    <property type="match status" value="1"/>
</dbReference>
<dbReference type="Gene3D" id="2.40.50.100">
    <property type="match status" value="1"/>
</dbReference>
<dbReference type="SUPFAM" id="SSF111369">
    <property type="entry name" value="HlyD-like secretion proteins"/>
    <property type="match status" value="1"/>
</dbReference>
<evidence type="ECO:0000259" key="4">
    <source>
        <dbReference type="Pfam" id="PF25917"/>
    </source>
</evidence>
<evidence type="ECO:0000313" key="8">
    <source>
        <dbReference type="Proteomes" id="UP000502415"/>
    </source>
</evidence>
<dbReference type="InterPro" id="IPR058792">
    <property type="entry name" value="Beta-barrel_RND_2"/>
</dbReference>
<evidence type="ECO:0000256" key="2">
    <source>
        <dbReference type="SAM" id="Coils"/>
    </source>
</evidence>
<evidence type="ECO:0000313" key="7">
    <source>
        <dbReference type="EMBL" id="QJE00745.1"/>
    </source>
</evidence>
<dbReference type="GO" id="GO:1990281">
    <property type="term" value="C:efflux pump complex"/>
    <property type="evidence" value="ECO:0007669"/>
    <property type="project" value="TreeGrafter"/>
</dbReference>
<dbReference type="Pfam" id="PF25989">
    <property type="entry name" value="YknX_C"/>
    <property type="match status" value="1"/>
</dbReference>
<feature type="domain" description="Multidrug resistance protein MdtA-like barrel-sandwich hybrid" evidence="4">
    <location>
        <begin position="74"/>
        <end position="203"/>
    </location>
</feature>
<dbReference type="Gene3D" id="1.10.287.470">
    <property type="entry name" value="Helix hairpin bin"/>
    <property type="match status" value="1"/>
</dbReference>
<dbReference type="Pfam" id="PF25917">
    <property type="entry name" value="BSH_RND"/>
    <property type="match status" value="1"/>
</dbReference>
<evidence type="ECO:0000256" key="1">
    <source>
        <dbReference type="ARBA" id="ARBA00009477"/>
    </source>
</evidence>
<feature type="chain" id="PRO_5031316996" evidence="3">
    <location>
        <begin position="28"/>
        <end position="381"/>
    </location>
</feature>
<feature type="coiled-coil region" evidence="2">
    <location>
        <begin position="100"/>
        <end position="134"/>
    </location>
</feature>
<proteinExistence type="inferred from homology"/>
<dbReference type="EMBL" id="CP051685">
    <property type="protein sequence ID" value="QJE00745.1"/>
    <property type="molecule type" value="Genomic_DNA"/>
</dbReference>
<reference evidence="7 8" key="1">
    <citation type="submission" date="2020-04" db="EMBL/GenBank/DDBJ databases">
        <title>Genome sequencing of novel species.</title>
        <authorList>
            <person name="Heo J."/>
            <person name="Kim S.-J."/>
            <person name="Kim J.-S."/>
            <person name="Hong S.-B."/>
            <person name="Kwon S.-W."/>
        </authorList>
    </citation>
    <scope>NUCLEOTIDE SEQUENCE [LARGE SCALE GENOMIC DNA]</scope>
    <source>
        <strain evidence="7 8">GN2-R2</strain>
    </source>
</reference>
<feature type="domain" description="YknX-like C-terminal permuted SH3-like" evidence="6">
    <location>
        <begin position="293"/>
        <end position="361"/>
    </location>
</feature>
<evidence type="ECO:0000256" key="3">
    <source>
        <dbReference type="SAM" id="SignalP"/>
    </source>
</evidence>
<dbReference type="Proteomes" id="UP000502415">
    <property type="component" value="Chromosome"/>
</dbReference>
<feature type="domain" description="CusB-like beta-barrel" evidence="5">
    <location>
        <begin position="216"/>
        <end position="286"/>
    </location>
</feature>
<dbReference type="InterPro" id="IPR058625">
    <property type="entry name" value="MdtA-like_BSH"/>
</dbReference>
<dbReference type="PANTHER" id="PTHR30469:SF15">
    <property type="entry name" value="HLYD FAMILY OF SECRETION PROTEINS"/>
    <property type="match status" value="1"/>
</dbReference>